<evidence type="ECO:0000256" key="1">
    <source>
        <dbReference type="SAM" id="Phobius"/>
    </source>
</evidence>
<name>A0A497VXM5_9RHOB</name>
<keyword evidence="2" id="KW-0732">Signal</keyword>
<evidence type="ECO:0000256" key="2">
    <source>
        <dbReference type="SAM" id="SignalP"/>
    </source>
</evidence>
<evidence type="ECO:0008006" key="5">
    <source>
        <dbReference type="Google" id="ProtNLM"/>
    </source>
</evidence>
<dbReference type="AlphaFoldDB" id="A0A497VXM5"/>
<proteinExistence type="predicted"/>
<organism evidence="3 4">
    <name type="scientific">Litoreibacter meonggei</name>
    <dbReference type="NCBI Taxonomy" id="1049199"/>
    <lineage>
        <taxon>Bacteria</taxon>
        <taxon>Pseudomonadati</taxon>
        <taxon>Pseudomonadota</taxon>
        <taxon>Alphaproteobacteria</taxon>
        <taxon>Rhodobacterales</taxon>
        <taxon>Roseobacteraceae</taxon>
        <taxon>Litoreibacter</taxon>
    </lineage>
</organism>
<keyword evidence="4" id="KW-1185">Reference proteome</keyword>
<feature type="transmembrane region" description="Helical" evidence="1">
    <location>
        <begin position="187"/>
        <end position="206"/>
    </location>
</feature>
<dbReference type="EMBL" id="RCCE01000004">
    <property type="protein sequence ID" value="RLJ41623.1"/>
    <property type="molecule type" value="Genomic_DNA"/>
</dbReference>
<keyword evidence="1" id="KW-1133">Transmembrane helix</keyword>
<comment type="caution">
    <text evidence="3">The sequence shown here is derived from an EMBL/GenBank/DDBJ whole genome shotgun (WGS) entry which is preliminary data.</text>
</comment>
<dbReference type="Proteomes" id="UP000269157">
    <property type="component" value="Unassembled WGS sequence"/>
</dbReference>
<gene>
    <name evidence="3" type="ORF">BCF46_2585</name>
</gene>
<feature type="signal peptide" evidence="2">
    <location>
        <begin position="1"/>
        <end position="26"/>
    </location>
</feature>
<reference evidence="3 4" key="1">
    <citation type="submission" date="2018-10" db="EMBL/GenBank/DDBJ databases">
        <title>Genomic Encyclopedia of Archaeal and Bacterial Type Strains, Phase II (KMG-II): from individual species to whole genera.</title>
        <authorList>
            <person name="Goeker M."/>
        </authorList>
    </citation>
    <scope>NUCLEOTIDE SEQUENCE [LARGE SCALE GENOMIC DNA]</scope>
    <source>
        <strain evidence="3 4">DSM 29466</strain>
    </source>
</reference>
<evidence type="ECO:0000313" key="4">
    <source>
        <dbReference type="Proteomes" id="UP000269157"/>
    </source>
</evidence>
<evidence type="ECO:0000313" key="3">
    <source>
        <dbReference type="EMBL" id="RLJ41623.1"/>
    </source>
</evidence>
<accession>A0A497VXM5</accession>
<keyword evidence="1" id="KW-0812">Transmembrane</keyword>
<sequence length="212" mass="21861">MEIKISAQSLAVALFATTALPSAALATTIGFDALGSSGTGFNMTGPTFSESGYTLTGYDAGSNLSTDPGFFYTPQNDNIYRPYGQATLGVNYSGTTVVLTNDASSLFSISSIDVGENTSFSGSLTATFIGVFADTSTISQSIDLDGVFGLETLSFAGFDDLTGFGWTMASPYFMVDNLEVSTGSIPAVPLPAGLPLLAGALCLLGLRARRKA</sequence>
<protein>
    <recommendedName>
        <fullName evidence="5">Secreted protein</fullName>
    </recommendedName>
</protein>
<feature type="chain" id="PRO_5019719459" description="Secreted protein" evidence="2">
    <location>
        <begin position="27"/>
        <end position="212"/>
    </location>
</feature>
<dbReference type="RefSeq" id="WP_121024845.1">
    <property type="nucleotide sequence ID" value="NZ_RCCE01000004.1"/>
</dbReference>
<keyword evidence="1" id="KW-0472">Membrane</keyword>